<dbReference type="GO" id="GO:0005802">
    <property type="term" value="C:trans-Golgi network"/>
    <property type="evidence" value="ECO:0007669"/>
    <property type="project" value="TreeGrafter"/>
</dbReference>
<feature type="region of interest" description="Disordered" evidence="7">
    <location>
        <begin position="1"/>
        <end position="61"/>
    </location>
</feature>
<comment type="subcellular location">
    <subcellularLocation>
        <location evidence="1">Golgi apparatus membrane</location>
        <topology evidence="1">Peripheral membrane protein</topology>
    </subcellularLocation>
</comment>
<dbReference type="InterPro" id="IPR056458">
    <property type="entry name" value="TPR_DOP1_M"/>
</dbReference>
<dbReference type="InterPro" id="IPR040314">
    <property type="entry name" value="DOP1"/>
</dbReference>
<sequence length="1620" mass="179495">MSEQNGSLQPAEAGPSSVASAKAASTPGTRSASPGPAQASSTPSSEPQNKQQLRRPASHGRLSKLMLPGLSRAASLAHDASPVTAYAGDTALASGRTTPEQRRRSARVSQPSIAFWSTHPSPRRLRTCLQHHRVWSSGLFPFFQYAATSVRPALLNLYETYYLPLGEDLRPATKAMILALLPGLEEETGDFFDQVLALLNTLSQAVSQQFFLQNIFLVLISSPASRLAALNYLARQLVEVPEELVTSSDVGLLIRGVAAVLGDQNMLVRRGGLDLLLRILPLDGAIFRRVYTWFLSADESTQNQGEYFKQHGLEPLATTLQAHDVAEAQQPFKTFLSLLDKWEIGQALSTKLAIPVLQIIYQAATGPEGKDVRSTVTAVYDDIEPSVLWKQLHDAVNRDLENDSTEHLVLIDWLLNAVTKSDHEVLTIHAPLLLFTILQRLPALTKPDTRTAALRLANTLISMVPSSVFANARAEDGDDSIIETVYENDTAEDVLEQRVKAEVAPRIVTTIFKSSEQSLKEGWSPEALVLGNSLTQYAVDKELAPLSTVDTTAWMAAVLRRLKQVRSFAVVEGLVDLVLKANRSKVFDPPVDVTADTVMSVVLDSLFRYLRADAALYHTRAVELIWDLNLLAEVHTLENVIARRMNSPTHRQEAFEAFGVLWRHSGEIFHVPMFMVLEGLKSDDPQKLRTSETWMRCNVKSYFRMLDPLIRRILNASQPIKGKFDSSQVQYYVTSLTSLFRFGGQGLSKACKTAEVSKSVNVQLVTTAEARYPNSNNYLELMVEMMTGLLKEDSRDPSRQRMQSAALELLMFLVSRGDLTSVSLDLIKTTLVSQLLLATQHRRLTLQNSMLHLLHSAITTGNEKRRGHRVTSSTFSLPEKGGAAVPVEDPQAEFDRSLVGMIETGVAAPGNRPILQHWIDFVLMVISYFDYKPLHLRTLSDAFCEQLRDTMLNLHATFTSSSIDDQAATVTEAEPIMLIGVVERLAMVLGAKAGSRKSDDREKHDREGGLLGYLPTVFSVEAPPDLPLEAARYLDNVMDALLVLWTVTQEDLEPDHLQKPYSTASQTQIMSRTRDRAQKALEKLFKGHASEVVGSSIVTWAKNSDDIADAAIFDCLDNLAPSKSALRSPANLSSNPVLPAFLEAYVSQLEGPIAVQVWNPLYAYAREVLSQSGSGASRAQLFPVLRILTVLGQIVSTTSALEDRRLRRDLQDTYVKILDAVLSGVAKGGEATTWERDGQLSADSSSIQEKQGSGTGPPVYSFVGGNVVRNLRTFLSDNDRVLSACSAISQSLVVPVFRRHKFNDDATVTLLREMAKIPPAAKAWRPPLADAFNDNRFFKITPPQSEPWKPLVCALMDSDKERFTELIGRIAAAPSANIFTNREAETVSRSLNLRRLSFVLLAAERNHYLPQLPMIQEKLVEILRNHVVSPRVHSEVYLCLRVLMCRVSPQHLTQFWPVILTELLRVFESTMDELPEDGSDDVTLVLAACKFLDLLLVIQSEDFQVHQWIFVTDTTDAAYPPDQYSPEALMDRLAEILMEHSTMSKPVENTVDIEPYDINSGHPRRPQLSGVKSLNSIYQLQPFFARASIGTFDGVYADAGVDWDAIEEGITGEIFEGKAM</sequence>
<dbReference type="GO" id="GO:0005829">
    <property type="term" value="C:cytosol"/>
    <property type="evidence" value="ECO:0007669"/>
    <property type="project" value="GOC"/>
</dbReference>
<dbReference type="InterPro" id="IPR007249">
    <property type="entry name" value="DOP1_N"/>
</dbReference>
<evidence type="ECO:0000259" key="8">
    <source>
        <dbReference type="Pfam" id="PF04118"/>
    </source>
</evidence>
<accession>J5ST33</accession>
<protein>
    <submittedName>
        <fullName evidence="11">Uncharacterized protein</fullName>
    </submittedName>
</protein>
<comment type="caution">
    <text evidence="11">The sequence shown here is derived from an EMBL/GenBank/DDBJ whole genome shotgun (WGS) entry which is preliminary data.</text>
</comment>
<evidence type="ECO:0000313" key="11">
    <source>
        <dbReference type="EMBL" id="EJT47396.1"/>
    </source>
</evidence>
<keyword evidence="5" id="KW-0472">Membrane</keyword>
<evidence type="ECO:0000313" key="12">
    <source>
        <dbReference type="Proteomes" id="UP000002748"/>
    </source>
</evidence>
<feature type="compositionally biased region" description="Polar residues" evidence="7">
    <location>
        <begin position="1241"/>
        <end position="1252"/>
    </location>
</feature>
<comment type="similarity">
    <text evidence="6">Belongs to the DOP1 family.</text>
</comment>
<dbReference type="VEuPathDB" id="FungiDB:A1Q1_03867"/>
<dbReference type="PANTHER" id="PTHR14042">
    <property type="entry name" value="DOPEY-RELATED"/>
    <property type="match status" value="1"/>
</dbReference>
<dbReference type="InterPro" id="IPR016024">
    <property type="entry name" value="ARM-type_fold"/>
</dbReference>
<feature type="domain" description="DOP1 N-terminal" evidence="8">
    <location>
        <begin position="130"/>
        <end position="289"/>
    </location>
</feature>
<feature type="region of interest" description="Disordered" evidence="7">
    <location>
        <begin position="90"/>
        <end position="109"/>
    </location>
</feature>
<dbReference type="InterPro" id="IPR011989">
    <property type="entry name" value="ARM-like"/>
</dbReference>
<dbReference type="HOGENOM" id="CLU_001197_0_0_1"/>
<evidence type="ECO:0000256" key="5">
    <source>
        <dbReference type="ARBA" id="ARBA00023136"/>
    </source>
</evidence>
<dbReference type="GO" id="GO:0006895">
    <property type="term" value="P:Golgi to endosome transport"/>
    <property type="evidence" value="ECO:0007669"/>
    <property type="project" value="InterPro"/>
</dbReference>
<feature type="region of interest" description="Disordered" evidence="7">
    <location>
        <begin position="1237"/>
        <end position="1257"/>
    </location>
</feature>
<dbReference type="GO" id="GO:0005768">
    <property type="term" value="C:endosome"/>
    <property type="evidence" value="ECO:0007669"/>
    <property type="project" value="TreeGrafter"/>
</dbReference>
<dbReference type="Proteomes" id="UP000002748">
    <property type="component" value="Unassembled WGS sequence"/>
</dbReference>
<evidence type="ECO:0000256" key="7">
    <source>
        <dbReference type="SAM" id="MobiDB-lite"/>
    </source>
</evidence>
<dbReference type="Pfam" id="PF04118">
    <property type="entry name" value="Dopey_N"/>
    <property type="match status" value="1"/>
</dbReference>
<dbReference type="KEGG" id="tasa:A1Q1_03867"/>
<dbReference type="Pfam" id="PF24597">
    <property type="entry name" value="TPR_DOP1_M"/>
    <property type="match status" value="1"/>
</dbReference>
<dbReference type="EMBL" id="ALBS01000256">
    <property type="protein sequence ID" value="EJT47396.1"/>
    <property type="molecule type" value="Genomic_DNA"/>
</dbReference>
<dbReference type="PANTHER" id="PTHR14042:SF24">
    <property type="entry name" value="PROTEIN DOPEY-1 HOMOLOG"/>
    <property type="match status" value="1"/>
</dbReference>
<feature type="compositionally biased region" description="Polar residues" evidence="7">
    <location>
        <begin position="26"/>
        <end position="51"/>
    </location>
</feature>
<evidence type="ECO:0000256" key="4">
    <source>
        <dbReference type="ARBA" id="ARBA00023034"/>
    </source>
</evidence>
<dbReference type="SUPFAM" id="SSF48371">
    <property type="entry name" value="ARM repeat"/>
    <property type="match status" value="1"/>
</dbReference>
<evidence type="ECO:0000256" key="6">
    <source>
        <dbReference type="ARBA" id="ARBA00046326"/>
    </source>
</evidence>
<dbReference type="RefSeq" id="XP_014177767.1">
    <property type="nucleotide sequence ID" value="XM_014322292.1"/>
</dbReference>
<gene>
    <name evidence="11" type="ORF">A1Q1_03867</name>
</gene>
<dbReference type="GeneID" id="25987380"/>
<evidence type="ECO:0000259" key="9">
    <source>
        <dbReference type="Pfam" id="PF24597"/>
    </source>
</evidence>
<evidence type="ECO:0000256" key="2">
    <source>
        <dbReference type="ARBA" id="ARBA00022448"/>
    </source>
</evidence>
<proteinExistence type="inferred from homology"/>
<feature type="domain" description="DOP1-like middle TPR" evidence="9">
    <location>
        <begin position="307"/>
        <end position="477"/>
    </location>
</feature>
<feature type="domain" description="DOP1-like C-terminal" evidence="10">
    <location>
        <begin position="1141"/>
        <end position="1597"/>
    </location>
</feature>
<evidence type="ECO:0000256" key="1">
    <source>
        <dbReference type="ARBA" id="ARBA00004395"/>
    </source>
</evidence>
<evidence type="ECO:0000259" key="10">
    <source>
        <dbReference type="Pfam" id="PF24598"/>
    </source>
</evidence>
<keyword evidence="4" id="KW-0333">Golgi apparatus</keyword>
<dbReference type="GO" id="GO:0015031">
    <property type="term" value="P:protein transport"/>
    <property type="evidence" value="ECO:0007669"/>
    <property type="project" value="UniProtKB-KW"/>
</dbReference>
<dbReference type="Gene3D" id="1.25.10.10">
    <property type="entry name" value="Leucine-rich Repeat Variant"/>
    <property type="match status" value="1"/>
</dbReference>
<name>J5ST33_TRIAS</name>
<dbReference type="OrthoDB" id="297643at2759"/>
<keyword evidence="3" id="KW-0653">Protein transport</keyword>
<evidence type="ECO:0000256" key="3">
    <source>
        <dbReference type="ARBA" id="ARBA00022927"/>
    </source>
</evidence>
<keyword evidence="2" id="KW-0813">Transport</keyword>
<reference evidence="11 12" key="1">
    <citation type="journal article" date="2012" name="Eukaryot. Cell">
        <title>Draft genome sequence of CBS 2479, the standard type strain of Trichosporon asahii.</title>
        <authorList>
            <person name="Yang R.Y."/>
            <person name="Li H.T."/>
            <person name="Zhu H."/>
            <person name="Zhou G.P."/>
            <person name="Wang M."/>
            <person name="Wang L."/>
        </authorList>
    </citation>
    <scope>NUCLEOTIDE SEQUENCE [LARGE SCALE GENOMIC DNA]</scope>
    <source>
        <strain evidence="12">ATCC 90039 / CBS 2479 / JCM 2466 / KCTC 7840 / NCYC 2677 / UAMH 7654</strain>
    </source>
</reference>
<dbReference type="Pfam" id="PF24598">
    <property type="entry name" value="DOP1_C"/>
    <property type="match status" value="1"/>
</dbReference>
<dbReference type="InterPro" id="IPR056457">
    <property type="entry name" value="DOP1_C"/>
</dbReference>
<dbReference type="GO" id="GO:0000139">
    <property type="term" value="C:Golgi membrane"/>
    <property type="evidence" value="ECO:0007669"/>
    <property type="project" value="UniProtKB-SubCell"/>
</dbReference>
<feature type="compositionally biased region" description="Basic residues" evidence="7">
    <location>
        <begin position="52"/>
        <end position="61"/>
    </location>
</feature>
<organism evidence="11 12">
    <name type="scientific">Trichosporon asahii var. asahii (strain ATCC 90039 / CBS 2479 / JCM 2466 / KCTC 7840 / NBRC 103889/ NCYC 2677 / UAMH 7654)</name>
    <name type="common">Yeast</name>
    <dbReference type="NCBI Taxonomy" id="1186058"/>
    <lineage>
        <taxon>Eukaryota</taxon>
        <taxon>Fungi</taxon>
        <taxon>Dikarya</taxon>
        <taxon>Basidiomycota</taxon>
        <taxon>Agaricomycotina</taxon>
        <taxon>Tremellomycetes</taxon>
        <taxon>Trichosporonales</taxon>
        <taxon>Trichosporonaceae</taxon>
        <taxon>Trichosporon</taxon>
    </lineage>
</organism>